<keyword evidence="3 10" id="KW-0808">Transferase</keyword>
<dbReference type="PANTHER" id="PTHR11157:SF126">
    <property type="entry name" value="ELONGATION OF VERY LONG CHAIN FATTY ACIDS PROTEIN"/>
    <property type="match status" value="1"/>
</dbReference>
<comment type="subcellular location">
    <subcellularLocation>
        <location evidence="1">Membrane</location>
        <topology evidence="1">Multi-pass membrane protein</topology>
    </subcellularLocation>
</comment>
<evidence type="ECO:0000256" key="5">
    <source>
        <dbReference type="ARBA" id="ARBA00022832"/>
    </source>
</evidence>
<name>A0ABQ9EJG2_TEGGR</name>
<comment type="catalytic activity">
    <reaction evidence="10">
        <text>a very-long-chain acyl-CoA + malonyl-CoA + H(+) = a very-long-chain 3-oxoacyl-CoA + CO2 + CoA</text>
        <dbReference type="Rhea" id="RHEA:32727"/>
        <dbReference type="ChEBI" id="CHEBI:15378"/>
        <dbReference type="ChEBI" id="CHEBI:16526"/>
        <dbReference type="ChEBI" id="CHEBI:57287"/>
        <dbReference type="ChEBI" id="CHEBI:57384"/>
        <dbReference type="ChEBI" id="CHEBI:90725"/>
        <dbReference type="ChEBI" id="CHEBI:90736"/>
        <dbReference type="EC" id="2.3.1.199"/>
    </reaction>
</comment>
<dbReference type="EMBL" id="JARBDR010000813">
    <property type="protein sequence ID" value="KAJ8305419.1"/>
    <property type="molecule type" value="Genomic_DNA"/>
</dbReference>
<proteinExistence type="inferred from homology"/>
<evidence type="ECO:0000256" key="4">
    <source>
        <dbReference type="ARBA" id="ARBA00022692"/>
    </source>
</evidence>
<evidence type="ECO:0000256" key="6">
    <source>
        <dbReference type="ARBA" id="ARBA00022989"/>
    </source>
</evidence>
<sequence length="240" mass="28306">MSSPGFVNDFVTFYDNALARGDKRVEDWLLVKTPLAITVIFVMYLAVVLTGPSIMKGRNPINLKLVLIPYNFALVILSVYMFHEFLVTSYKSNYSYRCQPVDYSDNPLAMRMANVCWWFFFSKVIELLDTVFFIMRKKFDQVSFFYWDVEFFCPYMDVFLLRIVCIWTAHAEIFVVEAIPNKTQFMAFVLHTGYNIVIDCDFPKGFNIAVFLYSITLIILFGNFYYRAYLLKQREKAKRQ</sequence>
<evidence type="ECO:0000256" key="8">
    <source>
        <dbReference type="ARBA" id="ARBA00023136"/>
    </source>
</evidence>
<evidence type="ECO:0000256" key="2">
    <source>
        <dbReference type="ARBA" id="ARBA00022516"/>
    </source>
</evidence>
<keyword evidence="2 10" id="KW-0444">Lipid biosynthesis</keyword>
<accession>A0ABQ9EJG2</accession>
<keyword evidence="8 10" id="KW-0472">Membrane</keyword>
<dbReference type="Pfam" id="PF01151">
    <property type="entry name" value="ELO"/>
    <property type="match status" value="2"/>
</dbReference>
<evidence type="ECO:0000256" key="1">
    <source>
        <dbReference type="ARBA" id="ARBA00004141"/>
    </source>
</evidence>
<reference evidence="11 12" key="1">
    <citation type="submission" date="2022-12" db="EMBL/GenBank/DDBJ databases">
        <title>Chromosome-level genome of Tegillarca granosa.</title>
        <authorList>
            <person name="Kim J."/>
        </authorList>
    </citation>
    <scope>NUCLEOTIDE SEQUENCE [LARGE SCALE GENOMIC DNA]</scope>
    <source>
        <strain evidence="11">Teg-2019</strain>
        <tissue evidence="11">Adductor muscle</tissue>
    </source>
</reference>
<evidence type="ECO:0000313" key="11">
    <source>
        <dbReference type="EMBL" id="KAJ8305419.1"/>
    </source>
</evidence>
<feature type="transmembrane region" description="Helical" evidence="10">
    <location>
        <begin position="61"/>
        <end position="82"/>
    </location>
</feature>
<comment type="caution">
    <text evidence="11">The sequence shown here is derived from an EMBL/GenBank/DDBJ whole genome shotgun (WGS) entry which is preliminary data.</text>
</comment>
<feature type="transmembrane region" description="Helical" evidence="10">
    <location>
        <begin position="206"/>
        <end position="226"/>
    </location>
</feature>
<comment type="similarity">
    <text evidence="10">Belongs to the ELO family.</text>
</comment>
<keyword evidence="4 10" id="KW-0812">Transmembrane</keyword>
<evidence type="ECO:0000256" key="3">
    <source>
        <dbReference type="ARBA" id="ARBA00022679"/>
    </source>
</evidence>
<organism evidence="11 12">
    <name type="scientific">Tegillarca granosa</name>
    <name type="common">Malaysian cockle</name>
    <name type="synonym">Anadara granosa</name>
    <dbReference type="NCBI Taxonomy" id="220873"/>
    <lineage>
        <taxon>Eukaryota</taxon>
        <taxon>Metazoa</taxon>
        <taxon>Spiralia</taxon>
        <taxon>Lophotrochozoa</taxon>
        <taxon>Mollusca</taxon>
        <taxon>Bivalvia</taxon>
        <taxon>Autobranchia</taxon>
        <taxon>Pteriomorphia</taxon>
        <taxon>Arcoida</taxon>
        <taxon>Arcoidea</taxon>
        <taxon>Arcidae</taxon>
        <taxon>Tegillarca</taxon>
    </lineage>
</organism>
<evidence type="ECO:0000256" key="10">
    <source>
        <dbReference type="RuleBase" id="RU361115"/>
    </source>
</evidence>
<dbReference type="Proteomes" id="UP001217089">
    <property type="component" value="Unassembled WGS sequence"/>
</dbReference>
<evidence type="ECO:0000256" key="9">
    <source>
        <dbReference type="ARBA" id="ARBA00023160"/>
    </source>
</evidence>
<comment type="caution">
    <text evidence="10">Lacks conserved residue(s) required for the propagation of feature annotation.</text>
</comment>
<evidence type="ECO:0000256" key="7">
    <source>
        <dbReference type="ARBA" id="ARBA00023098"/>
    </source>
</evidence>
<keyword evidence="7 10" id="KW-0443">Lipid metabolism</keyword>
<gene>
    <name evidence="11" type="ORF">KUTeg_015964</name>
</gene>
<evidence type="ECO:0000313" key="12">
    <source>
        <dbReference type="Proteomes" id="UP001217089"/>
    </source>
</evidence>
<keyword evidence="12" id="KW-1185">Reference proteome</keyword>
<feature type="transmembrane region" description="Helical" evidence="10">
    <location>
        <begin position="28"/>
        <end position="49"/>
    </location>
</feature>
<keyword evidence="9 10" id="KW-0275">Fatty acid biosynthesis</keyword>
<protein>
    <recommendedName>
        <fullName evidence="10">Elongation of very long chain fatty acids protein</fullName>
        <ecNumber evidence="10">2.3.1.199</ecNumber>
    </recommendedName>
    <alternativeName>
        <fullName evidence="10">Very-long-chain 3-oxoacyl-CoA synthase</fullName>
    </alternativeName>
</protein>
<keyword evidence="5 10" id="KW-0276">Fatty acid metabolism</keyword>
<dbReference type="PANTHER" id="PTHR11157">
    <property type="entry name" value="FATTY ACID ACYL TRANSFERASE-RELATED"/>
    <property type="match status" value="1"/>
</dbReference>
<dbReference type="InterPro" id="IPR002076">
    <property type="entry name" value="ELO_fam"/>
</dbReference>
<dbReference type="EC" id="2.3.1.199" evidence="10"/>
<feature type="transmembrane region" description="Helical" evidence="10">
    <location>
        <begin position="117"/>
        <end position="135"/>
    </location>
</feature>
<keyword evidence="6 10" id="KW-1133">Transmembrane helix</keyword>